<dbReference type="PANTHER" id="PTHR36892:SF1">
    <property type="entry name" value="OS05G0518200 PROTEIN"/>
    <property type="match status" value="1"/>
</dbReference>
<name>A0ABQ8IIG5_9ROSI</name>
<feature type="compositionally biased region" description="Polar residues" evidence="1">
    <location>
        <begin position="1080"/>
        <end position="1092"/>
    </location>
</feature>
<gene>
    <name evidence="2" type="ORF">JRO89_XS01G0067600</name>
</gene>
<dbReference type="PANTHER" id="PTHR36892">
    <property type="entry name" value="OS01G0201800 PROTEIN"/>
    <property type="match status" value="1"/>
</dbReference>
<keyword evidence="3" id="KW-1185">Reference proteome</keyword>
<accession>A0ABQ8IIG5</accession>
<dbReference type="EMBL" id="JAFEMO010000001">
    <property type="protein sequence ID" value="KAH7576448.1"/>
    <property type="molecule type" value="Genomic_DNA"/>
</dbReference>
<proteinExistence type="predicted"/>
<evidence type="ECO:0000313" key="2">
    <source>
        <dbReference type="EMBL" id="KAH7576448.1"/>
    </source>
</evidence>
<evidence type="ECO:0000313" key="3">
    <source>
        <dbReference type="Proteomes" id="UP000827721"/>
    </source>
</evidence>
<evidence type="ECO:0000256" key="1">
    <source>
        <dbReference type="SAM" id="MobiDB-lite"/>
    </source>
</evidence>
<reference evidence="2 3" key="1">
    <citation type="submission" date="2021-02" db="EMBL/GenBank/DDBJ databases">
        <title>Plant Genome Project.</title>
        <authorList>
            <person name="Zhang R.-G."/>
        </authorList>
    </citation>
    <scope>NUCLEOTIDE SEQUENCE [LARGE SCALE GENOMIC DNA]</scope>
    <source>
        <tissue evidence="2">Leaves</tissue>
    </source>
</reference>
<comment type="caution">
    <text evidence="2">The sequence shown here is derived from an EMBL/GenBank/DDBJ whole genome shotgun (WGS) entry which is preliminary data.</text>
</comment>
<feature type="region of interest" description="Disordered" evidence="1">
    <location>
        <begin position="1077"/>
        <end position="1121"/>
    </location>
</feature>
<organism evidence="2 3">
    <name type="scientific">Xanthoceras sorbifolium</name>
    <dbReference type="NCBI Taxonomy" id="99658"/>
    <lineage>
        <taxon>Eukaryota</taxon>
        <taxon>Viridiplantae</taxon>
        <taxon>Streptophyta</taxon>
        <taxon>Embryophyta</taxon>
        <taxon>Tracheophyta</taxon>
        <taxon>Spermatophyta</taxon>
        <taxon>Magnoliopsida</taxon>
        <taxon>eudicotyledons</taxon>
        <taxon>Gunneridae</taxon>
        <taxon>Pentapetalae</taxon>
        <taxon>rosids</taxon>
        <taxon>malvids</taxon>
        <taxon>Sapindales</taxon>
        <taxon>Sapindaceae</taxon>
        <taxon>Xanthoceroideae</taxon>
        <taxon>Xanthoceras</taxon>
    </lineage>
</organism>
<sequence>MRSVDVVKCWPFSGESDEINKKDIETLLPPITVTKFRWWSHELDLLRSNPSPTNDDDVNPHIDDSCLSSQAGRKHMRLAIKSKSKAPKKRSIAEIFASARQIDHFDAAQEHQLNSTNVDFHFKIQKKNNNNKKKKTVNKLMNSNRKLKNKSLKNVLISNKENTIKLKLQTPVKFSKRLSESSCSMGSPKDMLDSVTVNGKKQELKCLSTQKKQKVVQTSRSITKHQEPLIPICGILRNCSKDVSGQNARSCSLQGQVNACGIQHSDRRVRFSGKDDILGPRKKYVSTFEKDIGKLYSDAFPSSLENDQLAENNKELVAMEVNRMNHDVVSISGDTETPMLPMSEKHLLPDGHNTMDIPSFLRPCTTQEKLKHLSEKSDYPSQVASSNDTLHMFDRGDRITSHRDPYAGMPELLSALNEVRKPYVNTQVHGSVSRASSSSAKFMDCFENHSLGEAAMSSLENMRGYLQPSSSAAENVTGHALQYQPFSHLSPIELTSSLYPFPEWKQTAVSFRQNCMNEGFFGLPLNSQGELIQASSSGKGSFNQIKRSILETGSSCSLPGQNLGLQRSMGNCSSMKECHFVGRLLPEDQINLFPGNNYEKENHNLCLPPRLGVAEMPAPAREDVQWLGSGSGSKHSLPMNLSFNEFRQFDQVQNLDGNRMIHPKKNSDLMLLNTTQLTMRLMGKDVAIGRSSKDVQDYPDGKVWTDKEIIAEHRSSTSSAQENLSVKRHFQDNWHQVSGISDQPLNQQRDILIKAPDSRFLHPHVNWKTNTVFQNGSLPISRGPVPKLHHIAYTPTFPASFNSAANFQEAFMPGPETLRVSSQLPVLSTPHINCEHMNLNPSELKYKQNLPQATNSAFTFPFLYPDCSEQTQPSWFQSSSKSLLPWLLHATQVKTPTACSQPFAEMSRKHHCHTSAKNLLASTSVHHSSVAYPCNPVTPHVHMESSLGPASAFHPSFVPAFSGIKTTSSIDMSYRNRNKVKDRMQWKNSGIKGLNHCQRTRKRPVAKEDYPTRATKMPNLGIQEDLSAVMELTRGDYSRNIQCNAGASELNSNKDRASSPGCGCLGVPEDVRATKGMASGSFSNDELTSNNVEEGGPEKSKSVGAIRTSSTIDSSKVDGMSRAGGPVKLSAGAKHILKPSQNMNQDNSRPIHSTIPIATVTETNSLLESQKKSTKFYRMSLPSPAKYFIYVRSRLRFLNSRGRS</sequence>
<dbReference type="Proteomes" id="UP000827721">
    <property type="component" value="Unassembled WGS sequence"/>
</dbReference>
<protein>
    <submittedName>
        <fullName evidence="2">Uncharacterized protein</fullName>
    </submittedName>
</protein>